<feature type="region of interest" description="Disordered" evidence="3">
    <location>
        <begin position="809"/>
        <end position="835"/>
    </location>
</feature>
<dbReference type="Proteomes" id="UP001209570">
    <property type="component" value="Unassembled WGS sequence"/>
</dbReference>
<dbReference type="PANTHER" id="PTHR48029">
    <property type="entry name" value="NUCLEOLAR PROTEIN 8"/>
    <property type="match status" value="1"/>
</dbReference>
<protein>
    <recommendedName>
        <fullName evidence="4">RRM domain-containing protein</fullName>
    </recommendedName>
</protein>
<feature type="compositionally biased region" description="Basic and acidic residues" evidence="3">
    <location>
        <begin position="280"/>
        <end position="301"/>
    </location>
</feature>
<evidence type="ECO:0000256" key="3">
    <source>
        <dbReference type="SAM" id="MobiDB-lite"/>
    </source>
</evidence>
<feature type="region of interest" description="Disordered" evidence="3">
    <location>
        <begin position="649"/>
        <end position="669"/>
    </location>
</feature>
<dbReference type="Gene3D" id="3.30.70.330">
    <property type="match status" value="1"/>
</dbReference>
<dbReference type="SUPFAM" id="SSF54928">
    <property type="entry name" value="RNA-binding domain, RBD"/>
    <property type="match status" value="1"/>
</dbReference>
<feature type="domain" description="RRM" evidence="4">
    <location>
        <begin position="12"/>
        <end position="99"/>
    </location>
</feature>
<feature type="compositionally biased region" description="Basic and acidic residues" evidence="3">
    <location>
        <begin position="739"/>
        <end position="749"/>
    </location>
</feature>
<feature type="compositionally biased region" description="Acidic residues" evidence="3">
    <location>
        <begin position="324"/>
        <end position="339"/>
    </location>
</feature>
<feature type="compositionally biased region" description="Acidic residues" evidence="3">
    <location>
        <begin position="184"/>
        <end position="224"/>
    </location>
</feature>
<feature type="region of interest" description="Disordered" evidence="3">
    <location>
        <begin position="569"/>
        <end position="596"/>
    </location>
</feature>
<evidence type="ECO:0000313" key="6">
    <source>
        <dbReference type="Proteomes" id="UP001209570"/>
    </source>
</evidence>
<feature type="compositionally biased region" description="Basic and acidic residues" evidence="3">
    <location>
        <begin position="569"/>
        <end position="579"/>
    </location>
</feature>
<dbReference type="PANTHER" id="PTHR48029:SF1">
    <property type="entry name" value="NUCLEOLAR PROTEIN 8"/>
    <property type="match status" value="1"/>
</dbReference>
<gene>
    <name evidence="5" type="ORF">P43SY_005389</name>
</gene>
<comment type="caution">
    <text evidence="5">The sequence shown here is derived from an EMBL/GenBank/DDBJ whole genome shotgun (WGS) entry which is preliminary data.</text>
</comment>
<evidence type="ECO:0000259" key="4">
    <source>
        <dbReference type="PROSITE" id="PS50102"/>
    </source>
</evidence>
<dbReference type="EMBL" id="JAKCXM010000364">
    <property type="protein sequence ID" value="KAJ0395091.1"/>
    <property type="molecule type" value="Genomic_DNA"/>
</dbReference>
<dbReference type="PROSITE" id="PS50102">
    <property type="entry name" value="RRM"/>
    <property type="match status" value="1"/>
</dbReference>
<evidence type="ECO:0000256" key="1">
    <source>
        <dbReference type="ARBA" id="ARBA00022884"/>
    </source>
</evidence>
<feature type="region of interest" description="Disordered" evidence="3">
    <location>
        <begin position="179"/>
        <end position="412"/>
    </location>
</feature>
<dbReference type="InterPro" id="IPR012677">
    <property type="entry name" value="Nucleotide-bd_a/b_plait_sf"/>
</dbReference>
<evidence type="ECO:0000313" key="5">
    <source>
        <dbReference type="EMBL" id="KAJ0395091.1"/>
    </source>
</evidence>
<organism evidence="5 6">
    <name type="scientific">Pythium insidiosum</name>
    <name type="common">Pythiosis disease agent</name>
    <dbReference type="NCBI Taxonomy" id="114742"/>
    <lineage>
        <taxon>Eukaryota</taxon>
        <taxon>Sar</taxon>
        <taxon>Stramenopiles</taxon>
        <taxon>Oomycota</taxon>
        <taxon>Peronosporomycetes</taxon>
        <taxon>Pythiales</taxon>
        <taxon>Pythiaceae</taxon>
        <taxon>Pythium</taxon>
    </lineage>
</organism>
<keyword evidence="6" id="KW-1185">Reference proteome</keyword>
<evidence type="ECO:0000256" key="2">
    <source>
        <dbReference type="PROSITE-ProRule" id="PRU00176"/>
    </source>
</evidence>
<accession>A0AAD5Q5N0</accession>
<dbReference type="InterPro" id="IPR000504">
    <property type="entry name" value="RRM_dom"/>
</dbReference>
<dbReference type="InterPro" id="IPR035979">
    <property type="entry name" value="RBD_domain_sf"/>
</dbReference>
<feature type="compositionally biased region" description="Acidic residues" evidence="3">
    <location>
        <begin position="720"/>
        <end position="738"/>
    </location>
</feature>
<proteinExistence type="predicted"/>
<feature type="region of interest" description="Disordered" evidence="3">
    <location>
        <begin position="771"/>
        <end position="790"/>
    </location>
</feature>
<feature type="compositionally biased region" description="Low complexity" evidence="3">
    <location>
        <begin position="580"/>
        <end position="596"/>
    </location>
</feature>
<name>A0AAD5Q5N0_PYTIN</name>
<feature type="compositionally biased region" description="Acidic residues" evidence="3">
    <location>
        <begin position="238"/>
        <end position="262"/>
    </location>
</feature>
<sequence length="835" mass="93227">MVVDATADAACVRMYVGGLARDVTRQELTDRFGRLATSGQCRLTGIEMPADRLTPADCRGFAYLTIEGPQAASVMEQIAKAYNRTKWRGSLLRVEPAKPAYRERLEAEWAAVRAAQEARRQAAAEKRAEALFLPENREKAMALAQATGVQELRVGVEFGGTRRTTFDDYEADEDYEMLHADSTSGEEDEEEQEEEEEEEEEDDDEEEEDEEDDDDDERESDLEMDAPMAEAASSETSEQSEESDDASDDSQSSEEDVEDDNERDPVIAAPSAPVLAPEDANARRLAALEEKMKKKKDEDAAKAGGFIGQISIDAAPKGKKITFDEDGDAVDENADAEMDDASRSDKVTGWLDSDDEEQDEHEDTPSAADELGGKYGVLDDEQRLAQITGAAPQRSNVKTLDFDDDSAETTTSADDAAEWFAVRPEFLGERGKKLFELQKRFGGDQRFRMDARFIDDEENEYGGTQDLDELVAEEDALDVRASTIQAFRTEDEQDLVAQQAREMAGEVDQALVVIGEMFPDVDIDKIRAKLNRKKKKDDPIKEASWMGEQMRYDPRDRVRCAKYELSMEDPKAKRLRDQAAQELEQQQRQETSQAEEMAALTSNKERFYATTNALGNLFSRVRKNSEDGVAGEAALDGVFGFSGLLDAEKAPQGVEGDSGAPSSSGFTLGSLFDAALGDEKDGEMSDKKKTLAALGESLLEADDEKAPWHFTQAFGGKHDDEDDLDDEEEEDTDKEDGGDESREAGDKAPSRVKRSLGDFLEFGRTFVGPTWLTTSDALSPEDEEAKSAWQTQWVERRKKLTLDFKRKRRDALKTKKKQQQLQQRHHHKRQRLTKT</sequence>
<dbReference type="AlphaFoldDB" id="A0AAD5Q5N0"/>
<dbReference type="GO" id="GO:0003723">
    <property type="term" value="F:RNA binding"/>
    <property type="evidence" value="ECO:0007669"/>
    <property type="project" value="UniProtKB-UniRule"/>
</dbReference>
<reference evidence="5" key="1">
    <citation type="submission" date="2021-12" db="EMBL/GenBank/DDBJ databases">
        <title>Prjna785345.</title>
        <authorList>
            <person name="Rujirawat T."/>
            <person name="Krajaejun T."/>
        </authorList>
    </citation>
    <scope>NUCLEOTIDE SEQUENCE</scope>
    <source>
        <strain evidence="5">Pi057C3</strain>
    </source>
</reference>
<feature type="region of interest" description="Disordered" evidence="3">
    <location>
        <begin position="702"/>
        <end position="754"/>
    </location>
</feature>
<keyword evidence="1 2" id="KW-0694">RNA-binding</keyword>
<feature type="compositionally biased region" description="Acidic residues" evidence="3">
    <location>
        <begin position="352"/>
        <end position="362"/>
    </location>
</feature>